<dbReference type="EMBL" id="CM029039">
    <property type="protein sequence ID" value="KAG2646348.1"/>
    <property type="molecule type" value="Genomic_DNA"/>
</dbReference>
<dbReference type="Proteomes" id="UP000823388">
    <property type="component" value="Chromosome 2K"/>
</dbReference>
<comment type="caution">
    <text evidence="2">The sequence shown here is derived from an EMBL/GenBank/DDBJ whole genome shotgun (WGS) entry which is preliminary data.</text>
</comment>
<organism evidence="2 3">
    <name type="scientific">Panicum virgatum</name>
    <name type="common">Blackwell switchgrass</name>
    <dbReference type="NCBI Taxonomy" id="38727"/>
    <lineage>
        <taxon>Eukaryota</taxon>
        <taxon>Viridiplantae</taxon>
        <taxon>Streptophyta</taxon>
        <taxon>Embryophyta</taxon>
        <taxon>Tracheophyta</taxon>
        <taxon>Spermatophyta</taxon>
        <taxon>Magnoliopsida</taxon>
        <taxon>Liliopsida</taxon>
        <taxon>Poales</taxon>
        <taxon>Poaceae</taxon>
        <taxon>PACMAD clade</taxon>
        <taxon>Panicoideae</taxon>
        <taxon>Panicodae</taxon>
        <taxon>Paniceae</taxon>
        <taxon>Panicinae</taxon>
        <taxon>Panicum</taxon>
        <taxon>Panicum sect. Hiantes</taxon>
    </lineage>
</organism>
<proteinExistence type="predicted"/>
<dbReference type="PANTHER" id="PTHR46328">
    <property type="entry name" value="FAR-RED IMPAIRED RESPONSIVE (FAR1) FAMILY PROTEIN-RELATED"/>
    <property type="match status" value="1"/>
</dbReference>
<evidence type="ECO:0000313" key="2">
    <source>
        <dbReference type="EMBL" id="KAG2646348.1"/>
    </source>
</evidence>
<dbReference type="AlphaFoldDB" id="A0A8T0WGN0"/>
<name>A0A8T0WGN0_PANVG</name>
<feature type="compositionally biased region" description="Basic and acidic residues" evidence="1">
    <location>
        <begin position="131"/>
        <end position="143"/>
    </location>
</feature>
<dbReference type="OrthoDB" id="690128at2759"/>
<gene>
    <name evidence="2" type="ORF">PVAP13_2KG492205</name>
</gene>
<evidence type="ECO:0008006" key="4">
    <source>
        <dbReference type="Google" id="ProtNLM"/>
    </source>
</evidence>
<evidence type="ECO:0000256" key="1">
    <source>
        <dbReference type="SAM" id="MobiDB-lite"/>
    </source>
</evidence>
<protein>
    <recommendedName>
        <fullName evidence="4">Protein FAR1-RELATED SEQUENCE</fullName>
    </recommendedName>
</protein>
<dbReference type="PANTHER" id="PTHR46328:SF27">
    <property type="entry name" value="OS12G0287500 PROTEIN"/>
    <property type="match status" value="1"/>
</dbReference>
<feature type="region of interest" description="Disordered" evidence="1">
    <location>
        <begin position="131"/>
        <end position="165"/>
    </location>
</feature>
<reference evidence="2" key="1">
    <citation type="submission" date="2020-05" db="EMBL/GenBank/DDBJ databases">
        <title>WGS assembly of Panicum virgatum.</title>
        <authorList>
            <person name="Lovell J.T."/>
            <person name="Jenkins J."/>
            <person name="Shu S."/>
            <person name="Juenger T.E."/>
            <person name="Schmutz J."/>
        </authorList>
    </citation>
    <scope>NUCLEOTIDE SEQUENCE</scope>
    <source>
        <strain evidence="2">AP13</strain>
    </source>
</reference>
<feature type="region of interest" description="Disordered" evidence="1">
    <location>
        <begin position="258"/>
        <end position="287"/>
    </location>
</feature>
<evidence type="ECO:0000313" key="3">
    <source>
        <dbReference type="Proteomes" id="UP000823388"/>
    </source>
</evidence>
<sequence length="287" mass="30653">MRGRREKIAWAPRAPATGCAPLVARRDWTECTGSRAARPLPSLRSIAPGSAPRAARSARLCLRIVLLRTESSRSARLRLLAGGYRDLGFQASAVDSSCPHYCPRRNSGAGIGVISAMEEGLRCEALPGDGHAVDGAEGSDGHAVDGTAGSDGHATDGAEGGVPATSLGDREQAILSSSILRLNAPSENHDVACDRGEEEQQIPHVGAVEIEVPNEDVVDKYAEMAPKVGMTFDREKKAYEMYNTYAGLVGFSVRKSMTKRRKSDDSLSQMDCAKDRSRAQPLSCQSK</sequence>
<keyword evidence="3" id="KW-1185">Reference proteome</keyword>
<accession>A0A8T0WGN0</accession>